<keyword evidence="6 7" id="KW-0472">Membrane</keyword>
<dbReference type="EMBL" id="FQZZ01000001">
    <property type="protein sequence ID" value="SHJ45071.1"/>
    <property type="molecule type" value="Genomic_DNA"/>
</dbReference>
<feature type="domain" description="Tripartite ATP-independent periplasmic transporters DctQ component" evidence="8">
    <location>
        <begin position="25"/>
        <end position="148"/>
    </location>
</feature>
<name>A0A1H0CFC4_9RHOB</name>
<keyword evidence="4 7" id="KW-0812">Transmembrane</keyword>
<protein>
    <recommendedName>
        <fullName evidence="7">TRAP transporter small permease protein</fullName>
    </recommendedName>
</protein>
<dbReference type="Proteomes" id="UP000324252">
    <property type="component" value="Unassembled WGS sequence"/>
</dbReference>
<dbReference type="AlphaFoldDB" id="A0A1H0CFC4"/>
<keyword evidence="10" id="KW-1185">Reference proteome</keyword>
<feature type="transmembrane region" description="Helical" evidence="7">
    <location>
        <begin position="128"/>
        <end position="154"/>
    </location>
</feature>
<feature type="transmembrane region" description="Helical" evidence="7">
    <location>
        <begin position="86"/>
        <end position="108"/>
    </location>
</feature>
<sequence>MGPAAKKIISNGLLGLAGICFLFGTGVTVADVVLRAVAGTNVPAAIELTSLSIGLGALLSMPVCYAQRTHVTAKLLSEVSPLRFAYPLGIVGAAVSVVFAALLLWVVGSNALSKLGSPETTADLGLPMPVLLLAVTAALAAGLVAAVAGLRFALRNERDRW</sequence>
<dbReference type="GO" id="GO:0022857">
    <property type="term" value="F:transmembrane transporter activity"/>
    <property type="evidence" value="ECO:0007669"/>
    <property type="project" value="UniProtKB-UniRule"/>
</dbReference>
<evidence type="ECO:0000313" key="9">
    <source>
        <dbReference type="EMBL" id="SHJ45071.1"/>
    </source>
</evidence>
<dbReference type="RefSeq" id="WP_149787134.1">
    <property type="nucleotide sequence ID" value="NZ_FNIO01000001.1"/>
</dbReference>
<organism evidence="9 10">
    <name type="scientific">Lutimaribacter pacificus</name>
    <dbReference type="NCBI Taxonomy" id="391948"/>
    <lineage>
        <taxon>Bacteria</taxon>
        <taxon>Pseudomonadati</taxon>
        <taxon>Pseudomonadota</taxon>
        <taxon>Alphaproteobacteria</taxon>
        <taxon>Rhodobacterales</taxon>
        <taxon>Roseobacteraceae</taxon>
        <taxon>Lutimaribacter</taxon>
    </lineage>
</organism>
<evidence type="ECO:0000256" key="3">
    <source>
        <dbReference type="ARBA" id="ARBA00022475"/>
    </source>
</evidence>
<comment type="function">
    <text evidence="7">Part of the tripartite ATP-independent periplasmic (TRAP) transport system.</text>
</comment>
<keyword evidence="5 7" id="KW-1133">Transmembrane helix</keyword>
<comment type="subcellular location">
    <subcellularLocation>
        <location evidence="7">Cell inner membrane</location>
        <topology evidence="7">Multi-pass membrane protein</topology>
    </subcellularLocation>
    <subcellularLocation>
        <location evidence="1">Cell membrane</location>
        <topology evidence="1">Multi-pass membrane protein</topology>
    </subcellularLocation>
</comment>
<feature type="transmembrane region" description="Helical" evidence="7">
    <location>
        <begin position="12"/>
        <end position="38"/>
    </location>
</feature>
<dbReference type="OrthoDB" id="7875444at2"/>
<evidence type="ECO:0000259" key="8">
    <source>
        <dbReference type="Pfam" id="PF04290"/>
    </source>
</evidence>
<keyword evidence="7" id="KW-0997">Cell inner membrane</keyword>
<feature type="transmembrane region" description="Helical" evidence="7">
    <location>
        <begin position="44"/>
        <end position="65"/>
    </location>
</feature>
<comment type="subunit">
    <text evidence="7">The complex comprises the extracytoplasmic solute receptor protein and the two transmembrane proteins.</text>
</comment>
<comment type="similarity">
    <text evidence="7">Belongs to the TRAP transporter small permease family.</text>
</comment>
<evidence type="ECO:0000256" key="5">
    <source>
        <dbReference type="ARBA" id="ARBA00022989"/>
    </source>
</evidence>
<dbReference type="Pfam" id="PF04290">
    <property type="entry name" value="DctQ"/>
    <property type="match status" value="1"/>
</dbReference>
<reference evidence="9 10" key="1">
    <citation type="submission" date="2016-11" db="EMBL/GenBank/DDBJ databases">
        <authorList>
            <person name="Varghese N."/>
            <person name="Submissions S."/>
        </authorList>
    </citation>
    <scope>NUCLEOTIDE SEQUENCE [LARGE SCALE GENOMIC DNA]</scope>
    <source>
        <strain evidence="9 10">DSM 29620</strain>
    </source>
</reference>
<evidence type="ECO:0000256" key="1">
    <source>
        <dbReference type="ARBA" id="ARBA00004651"/>
    </source>
</evidence>
<gene>
    <name evidence="9" type="ORF">SAMN05444142_101295</name>
</gene>
<evidence type="ECO:0000256" key="2">
    <source>
        <dbReference type="ARBA" id="ARBA00022448"/>
    </source>
</evidence>
<evidence type="ECO:0000256" key="6">
    <source>
        <dbReference type="ARBA" id="ARBA00023136"/>
    </source>
</evidence>
<proteinExistence type="inferred from homology"/>
<dbReference type="GO" id="GO:0005886">
    <property type="term" value="C:plasma membrane"/>
    <property type="evidence" value="ECO:0007669"/>
    <property type="project" value="UniProtKB-SubCell"/>
</dbReference>
<keyword evidence="3" id="KW-1003">Cell membrane</keyword>
<accession>A0A1H0CFC4</accession>
<evidence type="ECO:0000256" key="7">
    <source>
        <dbReference type="RuleBase" id="RU369079"/>
    </source>
</evidence>
<keyword evidence="2 7" id="KW-0813">Transport</keyword>
<evidence type="ECO:0000256" key="4">
    <source>
        <dbReference type="ARBA" id="ARBA00022692"/>
    </source>
</evidence>
<dbReference type="InterPro" id="IPR055348">
    <property type="entry name" value="DctQ"/>
</dbReference>
<evidence type="ECO:0000313" key="10">
    <source>
        <dbReference type="Proteomes" id="UP000324252"/>
    </source>
</evidence>